<feature type="compositionally biased region" description="Pro residues" evidence="1">
    <location>
        <begin position="27"/>
        <end position="39"/>
    </location>
</feature>
<name>A0A9W7XDC1_9POAL</name>
<dbReference type="AlphaFoldDB" id="A0A9W7XDC1"/>
<evidence type="ECO:0000256" key="1">
    <source>
        <dbReference type="SAM" id="MobiDB-lite"/>
    </source>
</evidence>
<dbReference type="Proteomes" id="UP001164776">
    <property type="component" value="Unassembled WGS sequence"/>
</dbReference>
<evidence type="ECO:0000313" key="3">
    <source>
        <dbReference type="Proteomes" id="UP001164776"/>
    </source>
</evidence>
<sequence>MPSSRTPPTRHGKKLALAPGRHRLAPAPAPPPRPTPPPTRARRRRYAPRRRRPPIVPSPYPYCCPPSVPWRSSHCRRTRRAVAVRPPSPACHGAGQLLPPPTYAPRRAVAALPRLAAELGNCSHRRRTHRVVTALPACRGAGQLQRRRARATATHTHERARSHVVGNCLDYGMETATHDPRLSAPSYTFSSLQKSQSSTQFFLCSSLAHTRMVQFPLDFPLASALDCSRIPSHGY</sequence>
<feature type="region of interest" description="Disordered" evidence="1">
    <location>
        <begin position="1"/>
        <end position="54"/>
    </location>
</feature>
<reference evidence="2 3" key="1">
    <citation type="submission" date="2022-10" db="EMBL/GenBank/DDBJ databases">
        <title>WGS assembly of Paspalum vaginatum 540-79.</title>
        <authorList>
            <person name="Sun G."/>
            <person name="Wase N."/>
            <person name="Shu S."/>
            <person name="Jenkins J."/>
            <person name="Zhou B."/>
            <person name="Torres-Rodriguez J."/>
            <person name="Chen C."/>
            <person name="Sandor L."/>
            <person name="Plott C."/>
            <person name="Yoshinga Y."/>
            <person name="Daum C."/>
            <person name="Qi P."/>
            <person name="Barry K."/>
            <person name="Lipzen A."/>
            <person name="Berry L."/>
            <person name="Pedersen C."/>
            <person name="Gottilla T."/>
            <person name="Foltz A."/>
            <person name="Yu H."/>
            <person name="O'Malley R."/>
            <person name="Zhang C."/>
            <person name="Devos K."/>
            <person name="Sigmon B."/>
            <person name="Yu B."/>
            <person name="Obata T."/>
            <person name="Schmutz J."/>
            <person name="Schnable J."/>
        </authorList>
    </citation>
    <scope>NUCLEOTIDE SEQUENCE [LARGE SCALE GENOMIC DNA]</scope>
    <source>
        <strain evidence="3">cv. 540-79</strain>
    </source>
</reference>
<organism evidence="2 3">
    <name type="scientific">Paspalum vaginatum</name>
    <name type="common">seashore paspalum</name>
    <dbReference type="NCBI Taxonomy" id="158149"/>
    <lineage>
        <taxon>Eukaryota</taxon>
        <taxon>Viridiplantae</taxon>
        <taxon>Streptophyta</taxon>
        <taxon>Embryophyta</taxon>
        <taxon>Tracheophyta</taxon>
        <taxon>Spermatophyta</taxon>
        <taxon>Magnoliopsida</taxon>
        <taxon>Liliopsida</taxon>
        <taxon>Poales</taxon>
        <taxon>Poaceae</taxon>
        <taxon>PACMAD clade</taxon>
        <taxon>Panicoideae</taxon>
        <taxon>Andropogonodae</taxon>
        <taxon>Paspaleae</taxon>
        <taxon>Paspalinae</taxon>
        <taxon>Paspalum</taxon>
    </lineage>
</organism>
<comment type="caution">
    <text evidence="2">The sequence shown here is derived from an EMBL/GenBank/DDBJ whole genome shotgun (WGS) entry which is preliminary data.</text>
</comment>
<feature type="compositionally biased region" description="Basic residues" evidence="1">
    <location>
        <begin position="40"/>
        <end position="53"/>
    </location>
</feature>
<dbReference type="EMBL" id="MU629501">
    <property type="protein sequence ID" value="KAJ1256562.1"/>
    <property type="molecule type" value="Genomic_DNA"/>
</dbReference>
<keyword evidence="3" id="KW-1185">Reference proteome</keyword>
<protein>
    <submittedName>
        <fullName evidence="2">Uncharacterized protein</fullName>
    </submittedName>
</protein>
<gene>
    <name evidence="2" type="ORF">BS78_K004200</name>
</gene>
<accession>A0A9W7XDC1</accession>
<feature type="compositionally biased region" description="Basic residues" evidence="1">
    <location>
        <begin position="8"/>
        <end position="24"/>
    </location>
</feature>
<proteinExistence type="predicted"/>
<evidence type="ECO:0000313" key="2">
    <source>
        <dbReference type="EMBL" id="KAJ1256562.1"/>
    </source>
</evidence>